<organism evidence="4 5">
    <name type="scientific">Candidatus Nephthysia bennettiae</name>
    <dbReference type="NCBI Taxonomy" id="3127016"/>
    <lineage>
        <taxon>Bacteria</taxon>
        <taxon>Bacillati</taxon>
        <taxon>Candidatus Dormiibacterota</taxon>
        <taxon>Candidatus Dormibacteria</taxon>
        <taxon>Candidatus Dormibacterales</taxon>
        <taxon>Candidatus Dormibacteraceae</taxon>
        <taxon>Candidatus Nephthysia</taxon>
    </lineage>
</organism>
<accession>A0A934N992</accession>
<dbReference type="PANTHER" id="PTHR32332">
    <property type="entry name" value="2-NITROPROPANE DIOXYGENASE"/>
    <property type="match status" value="1"/>
</dbReference>
<evidence type="ECO:0000313" key="5">
    <source>
        <dbReference type="Proteomes" id="UP000612893"/>
    </source>
</evidence>
<keyword evidence="1" id="KW-0285">Flavoprotein</keyword>
<dbReference type="PANTHER" id="PTHR32332:SF20">
    <property type="entry name" value="2-NITROPROPANE DIOXYGENASE-LIKE PROTEIN"/>
    <property type="match status" value="1"/>
</dbReference>
<keyword evidence="3" id="KW-0560">Oxidoreductase</keyword>
<dbReference type="Pfam" id="PF03060">
    <property type="entry name" value="NMO"/>
    <property type="match status" value="2"/>
</dbReference>
<protein>
    <submittedName>
        <fullName evidence="4">Nitronate monooxygenase</fullName>
    </submittedName>
</protein>
<dbReference type="Gene3D" id="3.20.20.70">
    <property type="entry name" value="Aldolase class I"/>
    <property type="match status" value="1"/>
</dbReference>
<dbReference type="RefSeq" id="WP_338201979.1">
    <property type="nucleotide sequence ID" value="NZ_JAEKNR010000125.1"/>
</dbReference>
<evidence type="ECO:0000256" key="1">
    <source>
        <dbReference type="ARBA" id="ARBA00022630"/>
    </source>
</evidence>
<gene>
    <name evidence="4" type="ORF">JF922_11905</name>
</gene>
<dbReference type="EMBL" id="JAEKNR010000125">
    <property type="protein sequence ID" value="MBJ7598773.1"/>
    <property type="molecule type" value="Genomic_DNA"/>
</dbReference>
<keyword evidence="2" id="KW-0288">FMN</keyword>
<dbReference type="CDD" id="cd04730">
    <property type="entry name" value="NPD_like"/>
    <property type="match status" value="1"/>
</dbReference>
<dbReference type="AlphaFoldDB" id="A0A934N992"/>
<sequence length="327" mass="34396">MTLRTRVTEMLGIEHPIVMGGMGSGATSPRLVSAVGEAGGLGVLGVSRHRPERVKALADEIRAAGDRPFGLNLLLFLSTDENIEAVLAQRPAVFSSAWAWPDQDLKAVFDRAHDAGALVMHQVASEAEASQAAAAGADLVVAQGSEGGGHVGTVGTLVLVPMVVRAVEPIPVLAAGGIATGAQIAATLLLGADGVLMGTRFLATEEAPWPPSFKQAILASNGHDTQLTEIPDIARATVWPGAFDRARRNRLIEEWAGRENELRRNRSRVAEAMARATREDDASYGELNFGQAAGLIDAVEPCSELVPRLSKEAEDLLAAAVSRPRVT</sequence>
<dbReference type="Proteomes" id="UP000612893">
    <property type="component" value="Unassembled WGS sequence"/>
</dbReference>
<evidence type="ECO:0000256" key="3">
    <source>
        <dbReference type="ARBA" id="ARBA00023002"/>
    </source>
</evidence>
<dbReference type="GO" id="GO:0018580">
    <property type="term" value="F:nitronate monooxygenase activity"/>
    <property type="evidence" value="ECO:0007669"/>
    <property type="project" value="InterPro"/>
</dbReference>
<keyword evidence="4" id="KW-0503">Monooxygenase</keyword>
<comment type="caution">
    <text evidence="4">The sequence shown here is derived from an EMBL/GenBank/DDBJ whole genome shotgun (WGS) entry which is preliminary data.</text>
</comment>
<evidence type="ECO:0000313" key="4">
    <source>
        <dbReference type="EMBL" id="MBJ7598773.1"/>
    </source>
</evidence>
<proteinExistence type="predicted"/>
<dbReference type="SUPFAM" id="SSF51412">
    <property type="entry name" value="Inosine monophosphate dehydrogenase (IMPDH)"/>
    <property type="match status" value="1"/>
</dbReference>
<name>A0A934N992_9BACT</name>
<evidence type="ECO:0000256" key="2">
    <source>
        <dbReference type="ARBA" id="ARBA00022643"/>
    </source>
</evidence>
<reference evidence="4" key="1">
    <citation type="submission" date="2020-10" db="EMBL/GenBank/DDBJ databases">
        <title>Ca. Dormibacterota MAGs.</title>
        <authorList>
            <person name="Montgomery K."/>
        </authorList>
    </citation>
    <scope>NUCLEOTIDE SEQUENCE [LARGE SCALE GENOMIC DNA]</scope>
    <source>
        <strain evidence="4">SC8812_S17_10</strain>
    </source>
</reference>
<dbReference type="InterPro" id="IPR004136">
    <property type="entry name" value="NMO"/>
</dbReference>
<dbReference type="InterPro" id="IPR013785">
    <property type="entry name" value="Aldolase_TIM"/>
</dbReference>
<keyword evidence="5" id="KW-1185">Reference proteome</keyword>